<dbReference type="SUPFAM" id="SSF52833">
    <property type="entry name" value="Thioredoxin-like"/>
    <property type="match status" value="1"/>
</dbReference>
<evidence type="ECO:0000313" key="3">
    <source>
        <dbReference type="Proteomes" id="UP001189429"/>
    </source>
</evidence>
<reference evidence="2" key="1">
    <citation type="submission" date="2023-10" db="EMBL/GenBank/DDBJ databases">
        <authorList>
            <person name="Chen Y."/>
            <person name="Shah S."/>
            <person name="Dougan E. K."/>
            <person name="Thang M."/>
            <person name="Chan C."/>
        </authorList>
    </citation>
    <scope>NUCLEOTIDE SEQUENCE [LARGE SCALE GENOMIC DNA]</scope>
</reference>
<dbReference type="EMBL" id="CAUYUJ010012592">
    <property type="protein sequence ID" value="CAK0834263.1"/>
    <property type="molecule type" value="Genomic_DNA"/>
</dbReference>
<protein>
    <recommendedName>
        <fullName evidence="1">DSBA-like thioredoxin domain-containing protein</fullName>
    </recommendedName>
</protein>
<dbReference type="InterPro" id="IPR036249">
    <property type="entry name" value="Thioredoxin-like_sf"/>
</dbReference>
<dbReference type="Pfam" id="PF01323">
    <property type="entry name" value="DSBA"/>
    <property type="match status" value="1"/>
</dbReference>
<feature type="domain" description="DSBA-like thioredoxin" evidence="1">
    <location>
        <begin position="5"/>
        <end position="174"/>
    </location>
</feature>
<comment type="caution">
    <text evidence="2">The sequence shown here is derived from an EMBL/GenBank/DDBJ whole genome shotgun (WGS) entry which is preliminary data.</text>
</comment>
<evidence type="ECO:0000259" key="1">
    <source>
        <dbReference type="Pfam" id="PF01323"/>
    </source>
</evidence>
<dbReference type="PANTHER" id="PTHR13887">
    <property type="entry name" value="GLUTATHIONE S-TRANSFERASE KAPPA"/>
    <property type="match status" value="1"/>
</dbReference>
<accession>A0ABN9SQQ1</accession>
<dbReference type="Gene3D" id="3.40.30.10">
    <property type="entry name" value="Glutaredoxin"/>
    <property type="match status" value="1"/>
</dbReference>
<dbReference type="InterPro" id="IPR001853">
    <property type="entry name" value="DSBA-like_thioredoxin_dom"/>
</dbReference>
<dbReference type="Proteomes" id="UP001189429">
    <property type="component" value="Unassembled WGS sequence"/>
</dbReference>
<name>A0ABN9SQQ1_9DINO</name>
<dbReference type="CDD" id="cd03024">
    <property type="entry name" value="DsbA_FrnE"/>
    <property type="match status" value="1"/>
</dbReference>
<dbReference type="PANTHER" id="PTHR13887:SF41">
    <property type="entry name" value="THIOREDOXIN SUPERFAMILY PROTEIN"/>
    <property type="match status" value="1"/>
</dbReference>
<organism evidence="2 3">
    <name type="scientific">Prorocentrum cordatum</name>
    <dbReference type="NCBI Taxonomy" id="2364126"/>
    <lineage>
        <taxon>Eukaryota</taxon>
        <taxon>Sar</taxon>
        <taxon>Alveolata</taxon>
        <taxon>Dinophyceae</taxon>
        <taxon>Prorocentrales</taxon>
        <taxon>Prorocentraceae</taxon>
        <taxon>Prorocentrum</taxon>
    </lineage>
</organism>
<evidence type="ECO:0000313" key="2">
    <source>
        <dbReference type="EMBL" id="CAK0834263.1"/>
    </source>
</evidence>
<gene>
    <name evidence="2" type="ORF">PCOR1329_LOCUS31730</name>
</gene>
<keyword evidence="3" id="KW-1185">Reference proteome</keyword>
<sequence length="180" mass="20091">MRKFAGKAEFQVTWLPYQLAPYAPGGKGVNKLELYKQKFGDAQTQQMMPRMMLVGMQDGIHFSYGGNTGNTFDSHRLIALASKQGKQDELVEELFQNYFEQEKCISDCDVLLQAALKVGLIAAEELLNGDANVEEVQAEIQQCEMIATRGVPQFVINGRPIAPGAQDVAEFERRFLELLA</sequence>
<proteinExistence type="predicted"/>